<feature type="compositionally biased region" description="Basic and acidic residues" evidence="1">
    <location>
        <begin position="486"/>
        <end position="495"/>
    </location>
</feature>
<feature type="compositionally biased region" description="Acidic residues" evidence="1">
    <location>
        <begin position="136"/>
        <end position="155"/>
    </location>
</feature>
<evidence type="ECO:0000256" key="2">
    <source>
        <dbReference type="SAM" id="SignalP"/>
    </source>
</evidence>
<name>A0A0B7BNL7_9EUPU</name>
<feature type="compositionally biased region" description="Low complexity" evidence="1">
    <location>
        <begin position="540"/>
        <end position="551"/>
    </location>
</feature>
<gene>
    <name evidence="3" type="primary">ORF201354</name>
</gene>
<organism evidence="3">
    <name type="scientific">Arion vulgaris</name>
    <dbReference type="NCBI Taxonomy" id="1028688"/>
    <lineage>
        <taxon>Eukaryota</taxon>
        <taxon>Metazoa</taxon>
        <taxon>Spiralia</taxon>
        <taxon>Lophotrochozoa</taxon>
        <taxon>Mollusca</taxon>
        <taxon>Gastropoda</taxon>
        <taxon>Heterobranchia</taxon>
        <taxon>Euthyneura</taxon>
        <taxon>Panpulmonata</taxon>
        <taxon>Eupulmonata</taxon>
        <taxon>Stylommatophora</taxon>
        <taxon>Helicina</taxon>
        <taxon>Arionoidea</taxon>
        <taxon>Arionidae</taxon>
        <taxon>Arion</taxon>
    </lineage>
</organism>
<feature type="chain" id="PRO_5002128280" description="Reelin domain-containing protein" evidence="2">
    <location>
        <begin position="21"/>
        <end position="551"/>
    </location>
</feature>
<feature type="region of interest" description="Disordered" evidence="1">
    <location>
        <begin position="461"/>
        <end position="551"/>
    </location>
</feature>
<feature type="compositionally biased region" description="Basic and acidic residues" evidence="1">
    <location>
        <begin position="82"/>
        <end position="99"/>
    </location>
</feature>
<dbReference type="AlphaFoldDB" id="A0A0B7BNL7"/>
<feature type="compositionally biased region" description="Acidic residues" evidence="1">
    <location>
        <begin position="226"/>
        <end position="235"/>
    </location>
</feature>
<protein>
    <recommendedName>
        <fullName evidence="4">Reelin domain-containing protein</fullName>
    </recommendedName>
</protein>
<sequence length="551" mass="61185">MRPTFFLVAVVVASIMVVNAYDGQADGQENEGEQDPSFPEAAIPYFGDVDNNTYVTRNDSLEIDGGQGEDRGQGEVGGQGDNQERGQENDGGRKSRSPEIFDYADDNSTDSGRNDSDGRREGRGRQGGREGREGQEYGEDNEDQGGQEDNINEQENEGRRETRSVDIFDYVDDNSTDAGRNESNGGGDGREWQAGRDGRGDRDGQGETRTEQENEGGYDTRLTDDIVSDYTDDNATDASRNGSRGDGVGDREDERRIDLGEFPRGPDGPSNAGFLGFKVVYAGSGDSNSSLDRYEGTFLTWNRSIGGADNDIGETAYIGAGYIAVTSFDAQLENSTVVRYTSVIYDFTGNFSFAVVLDNTESSPCYFFNIFLSFDEAVKQLKRINGTQLETSNQESYIASSTPLTEEERNDIEQSSSIVEVTCRDTEIVRTRVTYYWYGPPDVSLEVLNDVVDIYYEETVSKRTEERRRGRGGQSGSDGGGTDISDSDRGDERRPSLRHHKDSDSDESNESKHHSRKNHKDRKSKESKHRSGRRHKRTYSSESNESNESRD</sequence>
<dbReference type="EMBL" id="HACG01047673">
    <property type="protein sequence ID" value="CEK94538.1"/>
    <property type="molecule type" value="Transcribed_RNA"/>
</dbReference>
<feature type="compositionally biased region" description="Basic and acidic residues" evidence="1">
    <location>
        <begin position="112"/>
        <end position="135"/>
    </location>
</feature>
<feature type="compositionally biased region" description="Basic and acidic residues" evidence="1">
    <location>
        <begin position="247"/>
        <end position="261"/>
    </location>
</feature>
<feature type="compositionally biased region" description="Basic and acidic residues" evidence="1">
    <location>
        <begin position="188"/>
        <end position="212"/>
    </location>
</feature>
<feature type="region of interest" description="Disordered" evidence="1">
    <location>
        <begin position="25"/>
        <end position="268"/>
    </location>
</feature>
<accession>A0A0B7BNL7</accession>
<evidence type="ECO:0008006" key="4">
    <source>
        <dbReference type="Google" id="ProtNLM"/>
    </source>
</evidence>
<evidence type="ECO:0000256" key="1">
    <source>
        <dbReference type="SAM" id="MobiDB-lite"/>
    </source>
</evidence>
<feature type="signal peptide" evidence="2">
    <location>
        <begin position="1"/>
        <end position="20"/>
    </location>
</feature>
<proteinExistence type="predicted"/>
<keyword evidence="2" id="KW-0732">Signal</keyword>
<feature type="compositionally biased region" description="Gly residues" evidence="1">
    <location>
        <begin position="472"/>
        <end position="482"/>
    </location>
</feature>
<feature type="compositionally biased region" description="Basic and acidic residues" evidence="1">
    <location>
        <begin position="156"/>
        <end position="166"/>
    </location>
</feature>
<evidence type="ECO:0000313" key="3">
    <source>
        <dbReference type="EMBL" id="CEK94538.1"/>
    </source>
</evidence>
<feature type="compositionally biased region" description="Basic residues" evidence="1">
    <location>
        <begin position="513"/>
        <end position="538"/>
    </location>
</feature>
<reference evidence="3" key="1">
    <citation type="submission" date="2014-12" db="EMBL/GenBank/DDBJ databases">
        <title>Insight into the proteome of Arion vulgaris.</title>
        <authorList>
            <person name="Aradska J."/>
            <person name="Bulat T."/>
            <person name="Smidak R."/>
            <person name="Sarate P."/>
            <person name="Gangsoo J."/>
            <person name="Sialana F."/>
            <person name="Bilban M."/>
            <person name="Lubec G."/>
        </authorList>
    </citation>
    <scope>NUCLEOTIDE SEQUENCE</scope>
    <source>
        <tissue evidence="3">Skin</tissue>
    </source>
</reference>